<keyword evidence="2" id="KW-1185">Reference proteome</keyword>
<dbReference type="Gramene" id="LPERR07G10780.1">
    <property type="protein sequence ID" value="LPERR07G10780.1"/>
    <property type="gene ID" value="LPERR07G10780"/>
</dbReference>
<reference evidence="1 2" key="1">
    <citation type="submission" date="2012-08" db="EMBL/GenBank/DDBJ databases">
        <title>Oryza genome evolution.</title>
        <authorList>
            <person name="Wing R.A."/>
        </authorList>
    </citation>
    <scope>NUCLEOTIDE SEQUENCE</scope>
</reference>
<reference evidence="1" key="3">
    <citation type="submission" date="2015-04" db="UniProtKB">
        <authorList>
            <consortium name="EnsemblPlants"/>
        </authorList>
    </citation>
    <scope>IDENTIFICATION</scope>
</reference>
<dbReference type="Proteomes" id="UP000032180">
    <property type="component" value="Chromosome 7"/>
</dbReference>
<sequence length="200" mass="21715">MRSPQGNRYFVREGLERGHATARGTGCGGRALGLRGFAATISIGVPCAAPFRGFGGRIELGLLRPDLAVERVAHGIQGEMDPAAGGSFLRFLQDPAAGPNHLKALVEAKDSQREEVEAIKIFQEKLANRRQETANTNRKADLEMKEAKKIEAKNKSMEMLTQMLQLDTSGMDPWTKQVHDRALAVLAEQALGAVHGEEAN</sequence>
<dbReference type="EnsemblPlants" id="LPERR07G10780.1">
    <property type="protein sequence ID" value="LPERR07G10780.1"/>
    <property type="gene ID" value="LPERR07G10780"/>
</dbReference>
<reference evidence="2" key="2">
    <citation type="submission" date="2013-12" db="EMBL/GenBank/DDBJ databases">
        <authorList>
            <person name="Yu Y."/>
            <person name="Lee S."/>
            <person name="de Baynast K."/>
            <person name="Wissotski M."/>
            <person name="Liu L."/>
            <person name="Talag J."/>
            <person name="Goicoechea J."/>
            <person name="Angelova A."/>
            <person name="Jetty R."/>
            <person name="Kudrna D."/>
            <person name="Golser W."/>
            <person name="Rivera L."/>
            <person name="Zhang J."/>
            <person name="Wing R."/>
        </authorList>
    </citation>
    <scope>NUCLEOTIDE SEQUENCE</scope>
</reference>
<evidence type="ECO:0000313" key="1">
    <source>
        <dbReference type="EnsemblPlants" id="LPERR07G10780.1"/>
    </source>
</evidence>
<dbReference type="HOGENOM" id="CLU_1367974_0_0_1"/>
<protein>
    <recommendedName>
        <fullName evidence="3">No apical meristem-associated C-terminal domain-containing protein</fullName>
    </recommendedName>
</protein>
<dbReference type="AlphaFoldDB" id="A0A0D9WYD8"/>
<name>A0A0D9WYD8_9ORYZ</name>
<evidence type="ECO:0000313" key="2">
    <source>
        <dbReference type="Proteomes" id="UP000032180"/>
    </source>
</evidence>
<organism evidence="1 2">
    <name type="scientific">Leersia perrieri</name>
    <dbReference type="NCBI Taxonomy" id="77586"/>
    <lineage>
        <taxon>Eukaryota</taxon>
        <taxon>Viridiplantae</taxon>
        <taxon>Streptophyta</taxon>
        <taxon>Embryophyta</taxon>
        <taxon>Tracheophyta</taxon>
        <taxon>Spermatophyta</taxon>
        <taxon>Magnoliopsida</taxon>
        <taxon>Liliopsida</taxon>
        <taxon>Poales</taxon>
        <taxon>Poaceae</taxon>
        <taxon>BOP clade</taxon>
        <taxon>Oryzoideae</taxon>
        <taxon>Oryzeae</taxon>
        <taxon>Oryzinae</taxon>
        <taxon>Leersia</taxon>
    </lineage>
</organism>
<accession>A0A0D9WYD8</accession>
<evidence type="ECO:0008006" key="3">
    <source>
        <dbReference type="Google" id="ProtNLM"/>
    </source>
</evidence>
<proteinExistence type="predicted"/>